<dbReference type="STRING" id="1348662.CARG_02705"/>
<gene>
    <name evidence="2" type="ORF">CARG_02705</name>
</gene>
<keyword evidence="3" id="KW-1185">Reference proteome</keyword>
<protein>
    <submittedName>
        <fullName evidence="2">Uncharacterized protein</fullName>
    </submittedName>
</protein>
<keyword evidence="1" id="KW-0472">Membrane</keyword>
<reference evidence="2 3" key="1">
    <citation type="journal article" date="2013" name="Genome Announc.">
        <title>Whole-Genome Sequence of the Clinical Strain Corynebacterium argentoratense DSM 44202, Isolated from a Human Throat Specimen.</title>
        <authorList>
            <person name="Bomholt C."/>
            <person name="Glaub A."/>
            <person name="Gravermann K."/>
            <person name="Albersmeier A."/>
            <person name="Brinkrolf K."/>
            <person name="Ruckert C."/>
            <person name="Tauch A."/>
        </authorList>
    </citation>
    <scope>NUCLEOTIDE SEQUENCE [LARGE SCALE GENOMIC DNA]</scope>
    <source>
        <strain evidence="2">DSM 44202</strain>
    </source>
</reference>
<accession>U3GYN5</accession>
<sequence>MKELAELLDSPQGWLVALGIFLKGVATILKEIRKAQPERPKKRRKK</sequence>
<proteinExistence type="predicted"/>
<feature type="transmembrane region" description="Helical" evidence="1">
    <location>
        <begin position="12"/>
        <end position="29"/>
    </location>
</feature>
<evidence type="ECO:0000313" key="3">
    <source>
        <dbReference type="Proteomes" id="UP000016943"/>
    </source>
</evidence>
<dbReference type="KEGG" id="caz:CARG_02705"/>
<keyword evidence="1" id="KW-1133">Transmembrane helix</keyword>
<evidence type="ECO:0000256" key="1">
    <source>
        <dbReference type="SAM" id="Phobius"/>
    </source>
</evidence>
<organism evidence="2 3">
    <name type="scientific">Corynebacterium argentoratense DSM 44202</name>
    <dbReference type="NCBI Taxonomy" id="1348662"/>
    <lineage>
        <taxon>Bacteria</taxon>
        <taxon>Bacillati</taxon>
        <taxon>Actinomycetota</taxon>
        <taxon>Actinomycetes</taxon>
        <taxon>Mycobacteriales</taxon>
        <taxon>Corynebacteriaceae</taxon>
        <taxon>Corynebacterium</taxon>
    </lineage>
</organism>
<dbReference type="AlphaFoldDB" id="U3GYN5"/>
<dbReference type="PATRIC" id="fig|1348662.3.peg.529"/>
<dbReference type="Proteomes" id="UP000016943">
    <property type="component" value="Chromosome"/>
</dbReference>
<name>U3GYN5_9CORY</name>
<keyword evidence="1" id="KW-0812">Transmembrane</keyword>
<dbReference type="RefSeq" id="WP_020975845.1">
    <property type="nucleotide sequence ID" value="NC_022198.1"/>
</dbReference>
<dbReference type="HOGENOM" id="CLU_3182545_0_0_11"/>
<evidence type="ECO:0000313" key="2">
    <source>
        <dbReference type="EMBL" id="AGU14697.1"/>
    </source>
</evidence>
<dbReference type="EMBL" id="CP006365">
    <property type="protein sequence ID" value="AGU14697.1"/>
    <property type="molecule type" value="Genomic_DNA"/>
</dbReference>
<dbReference type="GeneID" id="78250752"/>